<dbReference type="InterPro" id="IPR013011">
    <property type="entry name" value="PTS_EIIB_2"/>
</dbReference>
<dbReference type="PANTHER" id="PTHR30185">
    <property type="entry name" value="CRYPTIC BETA-GLUCOSIDE BGL OPERON ANTITERMINATOR"/>
    <property type="match status" value="1"/>
</dbReference>
<dbReference type="InterPro" id="IPR016152">
    <property type="entry name" value="PTrfase/Anion_transptr"/>
</dbReference>
<dbReference type="Pfam" id="PF08279">
    <property type="entry name" value="HTH_11"/>
    <property type="match status" value="1"/>
</dbReference>
<feature type="domain" description="PRD" evidence="7">
    <location>
        <begin position="304"/>
        <end position="409"/>
    </location>
</feature>
<dbReference type="InterPro" id="IPR013196">
    <property type="entry name" value="HTH_11"/>
</dbReference>
<dbReference type="Proteomes" id="UP001380601">
    <property type="component" value="Unassembled WGS sequence"/>
</dbReference>
<comment type="caution">
    <text evidence="8">The sequence shown here is derived from an EMBL/GenBank/DDBJ whole genome shotgun (WGS) entry which is preliminary data.</text>
</comment>
<evidence type="ECO:0000313" key="9">
    <source>
        <dbReference type="Proteomes" id="UP001380601"/>
    </source>
</evidence>
<dbReference type="PROSITE" id="PS51099">
    <property type="entry name" value="PTS_EIIB_TYPE_2"/>
    <property type="match status" value="1"/>
</dbReference>
<dbReference type="Gene3D" id="3.40.930.10">
    <property type="entry name" value="Mannitol-specific EII, Chain A"/>
    <property type="match status" value="1"/>
</dbReference>
<dbReference type="Pfam" id="PF00874">
    <property type="entry name" value="PRD"/>
    <property type="match status" value="2"/>
</dbReference>
<evidence type="ECO:0000259" key="7">
    <source>
        <dbReference type="PROSITE" id="PS51372"/>
    </source>
</evidence>
<dbReference type="PANTHER" id="PTHR30185:SF18">
    <property type="entry name" value="TRANSCRIPTIONAL REGULATOR MTLR"/>
    <property type="match status" value="1"/>
</dbReference>
<keyword evidence="9" id="KW-1185">Reference proteome</keyword>
<keyword evidence="4" id="KW-0805">Transcription regulation</keyword>
<protein>
    <submittedName>
        <fullName evidence="8">Transcription antiterminator</fullName>
    </submittedName>
</protein>
<dbReference type="InterPro" id="IPR050661">
    <property type="entry name" value="BglG_antiterminators"/>
</dbReference>
<dbReference type="InterPro" id="IPR003501">
    <property type="entry name" value="PTS_EIIB_2/3"/>
</dbReference>
<dbReference type="InterPro" id="IPR036388">
    <property type="entry name" value="WH-like_DNA-bd_sf"/>
</dbReference>
<evidence type="ECO:0000256" key="3">
    <source>
        <dbReference type="ARBA" id="ARBA00022737"/>
    </source>
</evidence>
<dbReference type="InterPro" id="IPR036390">
    <property type="entry name" value="WH_DNA-bd_sf"/>
</dbReference>
<evidence type="ECO:0000259" key="6">
    <source>
        <dbReference type="PROSITE" id="PS51099"/>
    </source>
</evidence>
<proteinExistence type="predicted"/>
<dbReference type="Gene3D" id="1.10.10.10">
    <property type="entry name" value="Winged helix-like DNA-binding domain superfamily/Winged helix DNA-binding domain"/>
    <property type="match status" value="1"/>
</dbReference>
<dbReference type="SUPFAM" id="SSF55804">
    <property type="entry name" value="Phoshotransferase/anion transport protein"/>
    <property type="match status" value="1"/>
</dbReference>
<dbReference type="SUPFAM" id="SSF52794">
    <property type="entry name" value="PTS system IIB component-like"/>
    <property type="match status" value="1"/>
</dbReference>
<evidence type="ECO:0000256" key="5">
    <source>
        <dbReference type="ARBA" id="ARBA00023163"/>
    </source>
</evidence>
<dbReference type="Pfam" id="PF02302">
    <property type="entry name" value="PTS_IIB"/>
    <property type="match status" value="1"/>
</dbReference>
<keyword evidence="2" id="KW-0808">Transferase</keyword>
<evidence type="ECO:0000256" key="2">
    <source>
        <dbReference type="ARBA" id="ARBA00022679"/>
    </source>
</evidence>
<gene>
    <name evidence="8" type="ORF">AADA34_11930</name>
</gene>
<evidence type="ECO:0000256" key="4">
    <source>
        <dbReference type="ARBA" id="ARBA00023015"/>
    </source>
</evidence>
<reference evidence="8 9" key="1">
    <citation type="submission" date="2024-04" db="EMBL/GenBank/DDBJ databases">
        <title>Staphylococcus debuckii a clinical isolate.</title>
        <authorList>
            <person name="Magnan C."/>
            <person name="Plumet L."/>
            <person name="Morsli M."/>
            <person name="Molle V."/>
            <person name="Lavigne J.-P."/>
        </authorList>
    </citation>
    <scope>NUCLEOTIDE SEQUENCE [LARGE SCALE GENOMIC DNA]</scope>
    <source>
        <strain evidence="8 9">NSD001</strain>
    </source>
</reference>
<evidence type="ECO:0000256" key="1">
    <source>
        <dbReference type="ARBA" id="ARBA00011798"/>
    </source>
</evidence>
<dbReference type="Gene3D" id="3.40.50.2300">
    <property type="match status" value="1"/>
</dbReference>
<dbReference type="InterPro" id="IPR011608">
    <property type="entry name" value="PRD"/>
</dbReference>
<feature type="domain" description="PTS EIIB type-2" evidence="6">
    <location>
        <begin position="411"/>
        <end position="499"/>
    </location>
</feature>
<comment type="subunit">
    <text evidence="1">Homodimer or homotrimer. Seems to be a monomer when not phosphorylated.</text>
</comment>
<dbReference type="InterPro" id="IPR002178">
    <property type="entry name" value="PTS_EIIA_type-2_dom"/>
</dbReference>
<name>A0ABU9F0X6_9STAP</name>
<dbReference type="Pfam" id="PF00359">
    <property type="entry name" value="PTS_EIIA_2"/>
    <property type="match status" value="1"/>
</dbReference>
<dbReference type="Gene3D" id="1.10.1790.10">
    <property type="entry name" value="PRD domain"/>
    <property type="match status" value="2"/>
</dbReference>
<dbReference type="PROSITE" id="PS51372">
    <property type="entry name" value="PRD_2"/>
    <property type="match status" value="2"/>
</dbReference>
<dbReference type="InterPro" id="IPR036095">
    <property type="entry name" value="PTS_EIIB-like_sf"/>
</dbReference>
<keyword evidence="3" id="KW-0677">Repeat</keyword>
<feature type="domain" description="PRD" evidence="7">
    <location>
        <begin position="193"/>
        <end position="301"/>
    </location>
</feature>
<dbReference type="SUPFAM" id="SSF46785">
    <property type="entry name" value="Winged helix' DNA-binding domain"/>
    <property type="match status" value="1"/>
</dbReference>
<dbReference type="InterPro" id="IPR036634">
    <property type="entry name" value="PRD_sf"/>
</dbReference>
<evidence type="ECO:0000313" key="8">
    <source>
        <dbReference type="EMBL" id="MEL0539409.1"/>
    </source>
</evidence>
<keyword evidence="5" id="KW-0804">Transcription</keyword>
<dbReference type="SUPFAM" id="SSF63520">
    <property type="entry name" value="PTS-regulatory domain, PRD"/>
    <property type="match status" value="2"/>
</dbReference>
<sequence length="677" mass="76721">MFLSNREKEIVTLLIKYKGQFITIYEIAQQLAVSSRTIHRELKTLEQDLDEFNLSIERIPKKGVQLKGSSADLKQLHSELNQMPALDLTSEEQKAIILYALIQSKFPVKQYSLAHEIGVASTTLTKILDELEEEAADYQLSIERKRGSGISLTGSEAKKREMLSQMMVTNLNSTSVYSVIENHFVYQSLNLSQLSMVELENIFQVERILMDYLGALPYSLTEASYLTLTVHIVLSIERIQHGENVSIDSDIFDSVKDTLEYQVAESLADQLSAIYQVTFNTAEITFITIHLRGAKRRKDEASSTIQADDNHKISQLITFVEDNSQYEFEDKSTLASGLKLHLIPAINRLNANIETHNPLTDMIRSKYSRLYDSVERGLAEIWPDLKFPASEIAFVVLHFGGSLKHLKEKALNILVVCSSGIGTSRVLATRLTQTFSEIGETTQASLSDLKQLNLKSYDGIISTIGLEIEEPYITVNPLLPDQDINYVAHYLNTRYSSDYKKTEINSEQVDSESLNQVVSQISDNLEVLKNVQVDDVAISNWQDYLLKQLNKNHSIESKSQFKQVLKDYAEEREIVLDPYPIGLPHMKHALIQSPMILFTRLKKPLSITSSGQTREINYLISMFLPENSPASQVVSAVSETITCNLHRIDDLMHNPKELQDSMKQAFIQETKKILNME</sequence>
<dbReference type="CDD" id="cd05568">
    <property type="entry name" value="PTS_IIB_bgl_like"/>
    <property type="match status" value="1"/>
</dbReference>
<dbReference type="RefSeq" id="WP_341612506.1">
    <property type="nucleotide sequence ID" value="NZ_JBBWSC010000020.1"/>
</dbReference>
<dbReference type="EMBL" id="JBBWSC010000020">
    <property type="protein sequence ID" value="MEL0539409.1"/>
    <property type="molecule type" value="Genomic_DNA"/>
</dbReference>
<accession>A0ABU9F0X6</accession>
<organism evidence="8 9">
    <name type="scientific">Staphylococcus debuckii</name>
    <dbReference type="NCBI Taxonomy" id="2044912"/>
    <lineage>
        <taxon>Bacteria</taxon>
        <taxon>Bacillati</taxon>
        <taxon>Bacillota</taxon>
        <taxon>Bacilli</taxon>
        <taxon>Bacillales</taxon>
        <taxon>Staphylococcaceae</taxon>
        <taxon>Staphylococcus</taxon>
    </lineage>
</organism>